<comment type="caution">
    <text evidence="13">The sequence shown here is derived from an EMBL/GenBank/DDBJ whole genome shotgun (WGS) entry which is preliminary data.</text>
</comment>
<dbReference type="PROSITE" id="PS51178">
    <property type="entry name" value="PASTA"/>
    <property type="match status" value="2"/>
</dbReference>
<feature type="compositionally biased region" description="Low complexity" evidence="9">
    <location>
        <begin position="456"/>
        <end position="467"/>
    </location>
</feature>
<keyword evidence="3" id="KW-0808">Transferase</keyword>
<reference evidence="14" key="1">
    <citation type="journal article" date="2019" name="Int. J. Syst. Evol. Microbiol.">
        <title>The Global Catalogue of Microorganisms (GCM) 10K type strain sequencing project: providing services to taxonomists for standard genome sequencing and annotation.</title>
        <authorList>
            <consortium name="The Broad Institute Genomics Platform"/>
            <consortium name="The Broad Institute Genome Sequencing Center for Infectious Disease"/>
            <person name="Wu L."/>
            <person name="Ma J."/>
        </authorList>
    </citation>
    <scope>NUCLEOTIDE SEQUENCE [LARGE SCALE GENOMIC DNA]</scope>
    <source>
        <strain evidence="14">JCM 17326</strain>
    </source>
</reference>
<accession>A0ABP6ZQA0</accession>
<evidence type="ECO:0000259" key="12">
    <source>
        <dbReference type="PROSITE" id="PS51178"/>
    </source>
</evidence>
<evidence type="ECO:0000313" key="13">
    <source>
        <dbReference type="EMBL" id="GAA3617002.1"/>
    </source>
</evidence>
<evidence type="ECO:0000256" key="7">
    <source>
        <dbReference type="ARBA" id="ARBA00047899"/>
    </source>
</evidence>
<dbReference type="SMART" id="SM00740">
    <property type="entry name" value="PASTA"/>
    <property type="match status" value="3"/>
</dbReference>
<feature type="transmembrane region" description="Helical" evidence="10">
    <location>
        <begin position="421"/>
        <end position="441"/>
    </location>
</feature>
<keyword evidence="10" id="KW-0812">Transmembrane</keyword>
<dbReference type="SUPFAM" id="SSF56112">
    <property type="entry name" value="Protein kinase-like (PK-like)"/>
    <property type="match status" value="1"/>
</dbReference>
<feature type="compositionally biased region" description="Polar residues" evidence="9">
    <location>
        <begin position="468"/>
        <end position="477"/>
    </location>
</feature>
<evidence type="ECO:0000256" key="3">
    <source>
        <dbReference type="ARBA" id="ARBA00022679"/>
    </source>
</evidence>
<dbReference type="InterPro" id="IPR005543">
    <property type="entry name" value="PASTA_dom"/>
</dbReference>
<evidence type="ECO:0000256" key="1">
    <source>
        <dbReference type="ARBA" id="ARBA00012513"/>
    </source>
</evidence>
<keyword evidence="14" id="KW-1185">Reference proteome</keyword>
<feature type="compositionally biased region" description="Low complexity" evidence="9">
    <location>
        <begin position="697"/>
        <end position="714"/>
    </location>
</feature>
<evidence type="ECO:0000256" key="4">
    <source>
        <dbReference type="ARBA" id="ARBA00022741"/>
    </source>
</evidence>
<comment type="catalytic activity">
    <reaction evidence="7">
        <text>L-threonyl-[protein] + ATP = O-phospho-L-threonyl-[protein] + ADP + H(+)</text>
        <dbReference type="Rhea" id="RHEA:46608"/>
        <dbReference type="Rhea" id="RHEA-COMP:11060"/>
        <dbReference type="Rhea" id="RHEA-COMP:11605"/>
        <dbReference type="ChEBI" id="CHEBI:15378"/>
        <dbReference type="ChEBI" id="CHEBI:30013"/>
        <dbReference type="ChEBI" id="CHEBI:30616"/>
        <dbReference type="ChEBI" id="CHEBI:61977"/>
        <dbReference type="ChEBI" id="CHEBI:456216"/>
        <dbReference type="EC" id="2.7.11.1"/>
    </reaction>
</comment>
<dbReference type="InterPro" id="IPR011009">
    <property type="entry name" value="Kinase-like_dom_sf"/>
</dbReference>
<sequence length="714" mass="71700">MPTAQPLRTGDPHRLGEYELAGRLGEGGQGAVFLGSRDDETYAVKLLHGPVGDERQAFLREVELAKHVARFCTAQVVGAGFDDGRAYIVSEYIDGPSLHREVALTGPRRGGALERLAVSTATALTAIHRAGIVHRDFKPQNVLLGSDGPRVIDFGLARALDAAATMSGRGVGTPAYMAPEQITASAVTGAADVFSWGATMCFAANASAPFGQDSVAPVLHRILTAAPALGRLDGRLRTLVEACLDKDARNRPSSRELLFSLLGSTDEIPAEVLRSPPAPILRVPPPLIPEPRPATSTPDPEPDPGSGSGPGLGSAPGSGLGAGLGSGPGSGLGSGPESGLGSGLGLGSGPTPRVPLAEPEATGAPGGYRLASSYGAEEPQRAGGSHDGGPSAGSAGPFGQGSGNGSGPVAARRPRAGWPRAAIAVCAALLVTAAVLITVIMPTMGEDKQTNQAGGPSAPSPSRSLPSKTTHNRSTPPKTKATQEDRKPTADPPVAQPVTVPIPALTGMDRAAATRAIKEAGLVPGGVAKIDSARKIGQVVGSRPAAGTVVGKGTKVSLEVSAGLAVPALAGLQRRAAEEALTGAGLQAGLITRVCSPQQNGRVLATQPRAGSRVSGRATVALTVARQGAPVPSVVGQARESGRAALVAAGFTVGSREQVVDDESKVGTILSQSVPSGTCAKAGAEVLIVVGLAGQSGPDPNEPTETPTGPATAQ</sequence>
<feature type="region of interest" description="Disordered" evidence="9">
    <location>
        <begin position="447"/>
        <end position="500"/>
    </location>
</feature>
<keyword evidence="4" id="KW-0547">Nucleotide-binding</keyword>
<dbReference type="InterPro" id="IPR000719">
    <property type="entry name" value="Prot_kinase_dom"/>
</dbReference>
<keyword evidence="10" id="KW-0472">Membrane</keyword>
<dbReference type="EMBL" id="BAABDQ010000055">
    <property type="protein sequence ID" value="GAA3617002.1"/>
    <property type="molecule type" value="Genomic_DNA"/>
</dbReference>
<evidence type="ECO:0000259" key="11">
    <source>
        <dbReference type="PROSITE" id="PS50011"/>
    </source>
</evidence>
<feature type="domain" description="PASTA" evidence="12">
    <location>
        <begin position="625"/>
        <end position="692"/>
    </location>
</feature>
<evidence type="ECO:0000256" key="6">
    <source>
        <dbReference type="ARBA" id="ARBA00022840"/>
    </source>
</evidence>
<dbReference type="Gene3D" id="3.30.10.20">
    <property type="match status" value="3"/>
</dbReference>
<dbReference type="Pfam" id="PF00069">
    <property type="entry name" value="Pkinase"/>
    <property type="match status" value="1"/>
</dbReference>
<keyword evidence="5" id="KW-0418">Kinase</keyword>
<feature type="region of interest" description="Disordered" evidence="9">
    <location>
        <begin position="693"/>
        <end position="714"/>
    </location>
</feature>
<evidence type="ECO:0000256" key="9">
    <source>
        <dbReference type="SAM" id="MobiDB-lite"/>
    </source>
</evidence>
<dbReference type="CDD" id="cd06577">
    <property type="entry name" value="PASTA_pknB"/>
    <property type="match status" value="3"/>
</dbReference>
<gene>
    <name evidence="13" type="ORF">GCM10022419_122960</name>
</gene>
<dbReference type="InterPro" id="IPR008271">
    <property type="entry name" value="Ser/Thr_kinase_AS"/>
</dbReference>
<evidence type="ECO:0000256" key="2">
    <source>
        <dbReference type="ARBA" id="ARBA00022527"/>
    </source>
</evidence>
<comment type="catalytic activity">
    <reaction evidence="8">
        <text>L-seryl-[protein] + ATP = O-phospho-L-seryl-[protein] + ADP + H(+)</text>
        <dbReference type="Rhea" id="RHEA:17989"/>
        <dbReference type="Rhea" id="RHEA-COMP:9863"/>
        <dbReference type="Rhea" id="RHEA-COMP:11604"/>
        <dbReference type="ChEBI" id="CHEBI:15378"/>
        <dbReference type="ChEBI" id="CHEBI:29999"/>
        <dbReference type="ChEBI" id="CHEBI:30616"/>
        <dbReference type="ChEBI" id="CHEBI:83421"/>
        <dbReference type="ChEBI" id="CHEBI:456216"/>
        <dbReference type="EC" id="2.7.11.1"/>
    </reaction>
</comment>
<keyword evidence="6" id="KW-0067">ATP-binding</keyword>
<keyword evidence="10" id="KW-1133">Transmembrane helix</keyword>
<keyword evidence="2" id="KW-0723">Serine/threonine-protein kinase</keyword>
<protein>
    <recommendedName>
        <fullName evidence="1">non-specific serine/threonine protein kinase</fullName>
        <ecNumber evidence="1">2.7.11.1</ecNumber>
    </recommendedName>
</protein>
<proteinExistence type="predicted"/>
<dbReference type="EC" id="2.7.11.1" evidence="1"/>
<dbReference type="Pfam" id="PF03793">
    <property type="entry name" value="PASTA"/>
    <property type="match status" value="3"/>
</dbReference>
<name>A0ABP6ZQA0_9ACTN</name>
<evidence type="ECO:0000256" key="5">
    <source>
        <dbReference type="ARBA" id="ARBA00022777"/>
    </source>
</evidence>
<dbReference type="RefSeq" id="WP_345577580.1">
    <property type="nucleotide sequence ID" value="NZ_BAABDQ010000055.1"/>
</dbReference>
<feature type="compositionally biased region" description="Pro residues" evidence="9">
    <location>
        <begin position="276"/>
        <end position="292"/>
    </location>
</feature>
<feature type="compositionally biased region" description="Gly residues" evidence="9">
    <location>
        <begin position="385"/>
        <end position="406"/>
    </location>
</feature>
<feature type="domain" description="Protein kinase" evidence="11">
    <location>
        <begin position="18"/>
        <end position="262"/>
    </location>
</feature>
<feature type="compositionally biased region" description="Gly residues" evidence="9">
    <location>
        <begin position="306"/>
        <end position="348"/>
    </location>
</feature>
<dbReference type="PROSITE" id="PS00108">
    <property type="entry name" value="PROTEIN_KINASE_ST"/>
    <property type="match status" value="1"/>
</dbReference>
<dbReference type="PROSITE" id="PS50011">
    <property type="entry name" value="PROTEIN_KINASE_DOM"/>
    <property type="match status" value="1"/>
</dbReference>
<dbReference type="PANTHER" id="PTHR43289:SF34">
    <property type="entry name" value="SERINE_THREONINE-PROTEIN KINASE YBDM-RELATED"/>
    <property type="match status" value="1"/>
</dbReference>
<dbReference type="CDD" id="cd14014">
    <property type="entry name" value="STKc_PknB_like"/>
    <property type="match status" value="1"/>
</dbReference>
<evidence type="ECO:0000256" key="10">
    <source>
        <dbReference type="SAM" id="Phobius"/>
    </source>
</evidence>
<evidence type="ECO:0000256" key="8">
    <source>
        <dbReference type="ARBA" id="ARBA00048679"/>
    </source>
</evidence>
<evidence type="ECO:0000313" key="14">
    <source>
        <dbReference type="Proteomes" id="UP001500630"/>
    </source>
</evidence>
<dbReference type="Proteomes" id="UP001500630">
    <property type="component" value="Unassembled WGS sequence"/>
</dbReference>
<dbReference type="PANTHER" id="PTHR43289">
    <property type="entry name" value="MITOGEN-ACTIVATED PROTEIN KINASE KINASE KINASE 20-RELATED"/>
    <property type="match status" value="1"/>
</dbReference>
<organism evidence="13 14">
    <name type="scientific">Nonomuraea rosea</name>
    <dbReference type="NCBI Taxonomy" id="638574"/>
    <lineage>
        <taxon>Bacteria</taxon>
        <taxon>Bacillati</taxon>
        <taxon>Actinomycetota</taxon>
        <taxon>Actinomycetes</taxon>
        <taxon>Streptosporangiales</taxon>
        <taxon>Streptosporangiaceae</taxon>
        <taxon>Nonomuraea</taxon>
    </lineage>
</organism>
<feature type="region of interest" description="Disordered" evidence="9">
    <location>
        <begin position="276"/>
        <end position="413"/>
    </location>
</feature>
<dbReference type="Gene3D" id="1.10.510.10">
    <property type="entry name" value="Transferase(Phosphotransferase) domain 1"/>
    <property type="match status" value="1"/>
</dbReference>
<feature type="domain" description="PASTA" evidence="12">
    <location>
        <begin position="496"/>
        <end position="562"/>
    </location>
</feature>